<dbReference type="InterPro" id="IPR053018">
    <property type="entry name" value="Elsinochrome_Biosynth-Asso"/>
</dbReference>
<dbReference type="GeneID" id="68291842"/>
<evidence type="ECO:0000256" key="1">
    <source>
        <dbReference type="SAM" id="Phobius"/>
    </source>
</evidence>
<proteinExistence type="predicted"/>
<accession>A0A9P3FGC1</accession>
<keyword evidence="1" id="KW-0812">Transmembrane</keyword>
<dbReference type="AlphaFoldDB" id="A0A9P3FGC1"/>
<keyword evidence="1" id="KW-0472">Membrane</keyword>
<feature type="transmembrane region" description="Helical" evidence="1">
    <location>
        <begin position="32"/>
        <end position="59"/>
    </location>
</feature>
<dbReference type="OrthoDB" id="5427664at2759"/>
<feature type="transmembrane region" description="Helical" evidence="1">
    <location>
        <begin position="166"/>
        <end position="184"/>
    </location>
</feature>
<feature type="transmembrane region" description="Helical" evidence="1">
    <location>
        <begin position="284"/>
        <end position="304"/>
    </location>
</feature>
<feature type="transmembrane region" description="Helical" evidence="1">
    <location>
        <begin position="246"/>
        <end position="264"/>
    </location>
</feature>
<name>A0A9P3FGC1_9PEZI</name>
<sequence length="542" mass="60925">MKDLWSCTNETLGDCYFYDTYAPCEFEGDPDIAGIGVVLAFVISVILTFGLVLYGLYFVKGSYPDEMLNNVDKMWITSLNKATKRFRRPTRASLDKKTYREVLLIFSDQQLVLGLAILVVGFSQTATITEYHFSVVSCLGYMAFVVHVASIDILAQDLIKRPERKWWRAIGILLIAVLALVTTLPYLNKYFLTSYGSPVLCIWSNLPGNSTPELIAVNTLYALLSLWAIYGVLAALFPNLLEKRPWVWIIRGIIILTLAPRRAYYASRTRSLGPSSFRTRIWRIVSHIMFFLALCTFVVTELFYSRTFEAIRNWAILLINMIELFKARAASRRKGKIDDENDWGFGQAVPMLLLIIPLLTLFEVYYDVNHRSPPETSSDVSTTLNDETSLVAEGPLTAEPEAIMTDSTSDITSHTAQAPSSRTSAISPDLFDIESRGSIVLRSIHRAGSVAASQRSLEPIASSLHTPDPHTSLSATSDLSHTLNSKCKNPRRYYWNCPATMIEGDSFEDELYDKVGFRLFMQYSMVFIFCGTTVAAVHGWAI</sequence>
<dbReference type="EMBL" id="BOLY01000004">
    <property type="protein sequence ID" value="GIZ43022.1"/>
    <property type="molecule type" value="Genomic_DNA"/>
</dbReference>
<organism evidence="2 3">
    <name type="scientific">Cercospora kikuchii</name>
    <dbReference type="NCBI Taxonomy" id="84275"/>
    <lineage>
        <taxon>Eukaryota</taxon>
        <taxon>Fungi</taxon>
        <taxon>Dikarya</taxon>
        <taxon>Ascomycota</taxon>
        <taxon>Pezizomycotina</taxon>
        <taxon>Dothideomycetes</taxon>
        <taxon>Dothideomycetidae</taxon>
        <taxon>Mycosphaerellales</taxon>
        <taxon>Mycosphaerellaceae</taxon>
        <taxon>Cercospora</taxon>
    </lineage>
</organism>
<keyword evidence="1" id="KW-1133">Transmembrane helix</keyword>
<gene>
    <name evidence="2" type="ORF">CKM354_000626700</name>
</gene>
<dbReference type="Proteomes" id="UP000825890">
    <property type="component" value="Unassembled WGS sequence"/>
</dbReference>
<evidence type="ECO:0000313" key="3">
    <source>
        <dbReference type="Proteomes" id="UP000825890"/>
    </source>
</evidence>
<feature type="transmembrane region" description="Helical" evidence="1">
    <location>
        <begin position="102"/>
        <end position="125"/>
    </location>
</feature>
<protein>
    <submittedName>
        <fullName evidence="2">Uncharacterized protein</fullName>
    </submittedName>
</protein>
<feature type="transmembrane region" description="Helical" evidence="1">
    <location>
        <begin position="348"/>
        <end position="366"/>
    </location>
</feature>
<reference evidence="2 3" key="1">
    <citation type="submission" date="2021-01" db="EMBL/GenBank/DDBJ databases">
        <title>Cercospora kikuchii MAFF 305040 whole genome shotgun sequence.</title>
        <authorList>
            <person name="Kashiwa T."/>
            <person name="Suzuki T."/>
        </authorList>
    </citation>
    <scope>NUCLEOTIDE SEQUENCE [LARGE SCALE GENOMIC DNA]</scope>
    <source>
        <strain evidence="2 3">MAFF 305040</strain>
    </source>
</reference>
<feature type="transmembrane region" description="Helical" evidence="1">
    <location>
        <begin position="220"/>
        <end position="240"/>
    </location>
</feature>
<feature type="transmembrane region" description="Helical" evidence="1">
    <location>
        <begin position="520"/>
        <end position="541"/>
    </location>
</feature>
<dbReference type="RefSeq" id="XP_044657509.1">
    <property type="nucleotide sequence ID" value="XM_044801574.1"/>
</dbReference>
<dbReference type="PANTHER" id="PTHR37577">
    <property type="entry name" value="INTEGRAL MEMBRANE PROTEIN"/>
    <property type="match status" value="1"/>
</dbReference>
<feature type="transmembrane region" description="Helical" evidence="1">
    <location>
        <begin position="131"/>
        <end position="154"/>
    </location>
</feature>
<evidence type="ECO:0000313" key="2">
    <source>
        <dbReference type="EMBL" id="GIZ43022.1"/>
    </source>
</evidence>
<keyword evidence="3" id="KW-1185">Reference proteome</keyword>
<comment type="caution">
    <text evidence="2">The sequence shown here is derived from an EMBL/GenBank/DDBJ whole genome shotgun (WGS) entry which is preliminary data.</text>
</comment>
<dbReference type="PANTHER" id="PTHR37577:SF1">
    <property type="entry name" value="INTEGRAL MEMBRANE PROTEIN"/>
    <property type="match status" value="1"/>
</dbReference>